<organism evidence="2 3">
    <name type="scientific">Corynebacterium casei LMG S-19264</name>
    <dbReference type="NCBI Taxonomy" id="1285583"/>
    <lineage>
        <taxon>Bacteria</taxon>
        <taxon>Bacillati</taxon>
        <taxon>Actinomycetota</taxon>
        <taxon>Actinomycetes</taxon>
        <taxon>Mycobacteriales</taxon>
        <taxon>Corynebacteriaceae</taxon>
        <taxon>Corynebacterium</taxon>
    </lineage>
</organism>
<accession>A0ABM5PLF0</accession>
<dbReference type="GeneID" id="82876287"/>
<sequence length="134" mass="15392">MKVKIVKQAEALPVRLVRDGSDDEVDEAAAVREVDLQKKFHWSFYDLADKLGITRPRATALRRHLGIDSRPDYVHVFEFGSQRHNRYSDNALTLMRDTLEQLDMDEIWKYHRPRNGGNPRPACTQPGCANTEAS</sequence>
<gene>
    <name evidence="2" type="ORF">CCASEI_00255</name>
</gene>
<evidence type="ECO:0000313" key="2">
    <source>
        <dbReference type="EMBL" id="AHI18636.1"/>
    </source>
</evidence>
<dbReference type="RefSeq" id="WP_025386828.1">
    <property type="nucleotide sequence ID" value="NZ_CP004350.1"/>
</dbReference>
<reference evidence="3" key="1">
    <citation type="submission" date="2013-02" db="EMBL/GenBank/DDBJ databases">
        <title>The complete genome sequence of Corynebacterium casei LMG S-19264 (=DSM 44701).</title>
        <authorList>
            <person name="Ruckert C."/>
            <person name="Albersmeier A."/>
            <person name="Kalinowski J."/>
        </authorList>
    </citation>
    <scope>NUCLEOTIDE SEQUENCE [LARGE SCALE GENOMIC DNA]</scope>
    <source>
        <strain evidence="3">LMG S-19264</strain>
    </source>
</reference>
<evidence type="ECO:0000313" key="3">
    <source>
        <dbReference type="Proteomes" id="UP000019226"/>
    </source>
</evidence>
<feature type="region of interest" description="Disordered" evidence="1">
    <location>
        <begin position="113"/>
        <end position="134"/>
    </location>
</feature>
<keyword evidence="3" id="KW-1185">Reference proteome</keyword>
<proteinExistence type="predicted"/>
<dbReference type="Proteomes" id="UP000019226">
    <property type="component" value="Chromosome"/>
</dbReference>
<dbReference type="EMBL" id="CP004350">
    <property type="protein sequence ID" value="AHI18636.1"/>
    <property type="molecule type" value="Genomic_DNA"/>
</dbReference>
<evidence type="ECO:0000256" key="1">
    <source>
        <dbReference type="SAM" id="MobiDB-lite"/>
    </source>
</evidence>
<name>A0ABM5PLF0_9CORY</name>
<protein>
    <submittedName>
        <fullName evidence="2">Uncharacterized protein</fullName>
    </submittedName>
</protein>